<dbReference type="PRINTS" id="PR01840">
    <property type="entry name" value="TATCFAMILY"/>
</dbReference>
<evidence type="ECO:0000313" key="6">
    <source>
        <dbReference type="EMBL" id="EQD39997.1"/>
    </source>
</evidence>
<dbReference type="GO" id="GO:0009977">
    <property type="term" value="F:proton motive force dependent protein transmembrane transporter activity"/>
    <property type="evidence" value="ECO:0007669"/>
    <property type="project" value="TreeGrafter"/>
</dbReference>
<dbReference type="AlphaFoldDB" id="T0Z789"/>
<dbReference type="EMBL" id="AUZY01010056">
    <property type="protein sequence ID" value="EQD39997.1"/>
    <property type="molecule type" value="Genomic_DNA"/>
</dbReference>
<dbReference type="GO" id="GO:0043953">
    <property type="term" value="P:protein transport by the Tat complex"/>
    <property type="evidence" value="ECO:0007669"/>
    <property type="project" value="TreeGrafter"/>
</dbReference>
<reference evidence="6" key="2">
    <citation type="journal article" date="2014" name="ISME J.">
        <title>Microbial stratification in low pH oxic and suboxic macroscopic growths along an acid mine drainage.</title>
        <authorList>
            <person name="Mendez-Garcia C."/>
            <person name="Mesa V."/>
            <person name="Sprenger R.R."/>
            <person name="Richter M."/>
            <person name="Diez M.S."/>
            <person name="Solano J."/>
            <person name="Bargiela R."/>
            <person name="Golyshina O.V."/>
            <person name="Manteca A."/>
            <person name="Ramos J.L."/>
            <person name="Gallego J.R."/>
            <person name="Llorente I."/>
            <person name="Martins Dos Santos V.A."/>
            <person name="Jensen O.N."/>
            <person name="Pelaez A.I."/>
            <person name="Sanchez J."/>
            <person name="Ferrer M."/>
        </authorList>
    </citation>
    <scope>NUCLEOTIDE SEQUENCE</scope>
</reference>
<evidence type="ECO:0000256" key="3">
    <source>
        <dbReference type="ARBA" id="ARBA00022989"/>
    </source>
</evidence>
<evidence type="ECO:0000256" key="5">
    <source>
        <dbReference type="SAM" id="Phobius"/>
    </source>
</evidence>
<reference evidence="6" key="1">
    <citation type="submission" date="2013-08" db="EMBL/GenBank/DDBJ databases">
        <authorList>
            <person name="Mendez C."/>
            <person name="Richter M."/>
            <person name="Ferrer M."/>
            <person name="Sanchez J."/>
        </authorList>
    </citation>
    <scope>NUCLEOTIDE SEQUENCE</scope>
</reference>
<comment type="caution">
    <text evidence="6">The sequence shown here is derived from an EMBL/GenBank/DDBJ whole genome shotgun (WGS) entry which is preliminary data.</text>
</comment>
<organism evidence="6">
    <name type="scientific">mine drainage metagenome</name>
    <dbReference type="NCBI Taxonomy" id="410659"/>
    <lineage>
        <taxon>unclassified sequences</taxon>
        <taxon>metagenomes</taxon>
        <taxon>ecological metagenomes</taxon>
    </lineage>
</organism>
<keyword evidence="2 5" id="KW-0812">Transmembrane</keyword>
<evidence type="ECO:0000256" key="4">
    <source>
        <dbReference type="ARBA" id="ARBA00023136"/>
    </source>
</evidence>
<dbReference type="NCBIfam" id="TIGR00945">
    <property type="entry name" value="tatC"/>
    <property type="match status" value="1"/>
</dbReference>
<dbReference type="InterPro" id="IPR019820">
    <property type="entry name" value="Sec-indep_translocase_CS"/>
</dbReference>
<dbReference type="PANTHER" id="PTHR30371:SF0">
    <property type="entry name" value="SEC-INDEPENDENT PROTEIN TRANSLOCASE PROTEIN TATC, CHLOROPLASTIC-RELATED"/>
    <property type="match status" value="1"/>
</dbReference>
<sequence length="200" mass="21916">LERPLHLALLHTHSPFGQRVVVTSPIAGLAIPFEVAGVAGVILALPVIVWELWRFVAPGLHRNERRLAFPFVFGTLFFFALGGLFAYFVLPIGLTFLATFLGSNAVYLPDLGAYLSFLALVVLVFGVTFEMPVVLCLLGAIGILSSRQLRSWRKPAYFVIILVALVVTPGADPFTPTFLSLALIIFYEGSILFIRGPLHH</sequence>
<feature type="non-terminal residue" evidence="6">
    <location>
        <position position="1"/>
    </location>
</feature>
<accession>T0Z789</accession>
<name>T0Z789_9ZZZZ</name>
<evidence type="ECO:0000256" key="2">
    <source>
        <dbReference type="ARBA" id="ARBA00022692"/>
    </source>
</evidence>
<proteinExistence type="inferred from homology"/>
<dbReference type="GO" id="GO:0065002">
    <property type="term" value="P:intracellular protein transmembrane transport"/>
    <property type="evidence" value="ECO:0007669"/>
    <property type="project" value="TreeGrafter"/>
</dbReference>
<feature type="transmembrane region" description="Helical" evidence="5">
    <location>
        <begin position="155"/>
        <end position="171"/>
    </location>
</feature>
<keyword evidence="4 5" id="KW-0472">Membrane</keyword>
<dbReference type="InterPro" id="IPR002033">
    <property type="entry name" value="TatC"/>
</dbReference>
<gene>
    <name evidence="6" type="ORF">B1B_15126</name>
</gene>
<protein>
    <submittedName>
        <fullName evidence="6">Sec-independent periplasmic protein translocase</fullName>
    </submittedName>
</protein>
<dbReference type="GO" id="GO:0033281">
    <property type="term" value="C:TAT protein transport complex"/>
    <property type="evidence" value="ECO:0007669"/>
    <property type="project" value="TreeGrafter"/>
</dbReference>
<dbReference type="PROSITE" id="PS01218">
    <property type="entry name" value="TATC"/>
    <property type="match status" value="1"/>
</dbReference>
<dbReference type="PANTHER" id="PTHR30371">
    <property type="entry name" value="SEC-INDEPENDENT PROTEIN TRANSLOCASE PROTEIN TATC"/>
    <property type="match status" value="1"/>
</dbReference>
<keyword evidence="3 5" id="KW-1133">Transmembrane helix</keyword>
<comment type="subcellular location">
    <subcellularLocation>
        <location evidence="1">Membrane</location>
        <topology evidence="1">Multi-pass membrane protein</topology>
    </subcellularLocation>
</comment>
<evidence type="ECO:0000256" key="1">
    <source>
        <dbReference type="ARBA" id="ARBA00004141"/>
    </source>
</evidence>
<feature type="transmembrane region" description="Helical" evidence="5">
    <location>
        <begin position="113"/>
        <end position="143"/>
    </location>
</feature>
<dbReference type="Pfam" id="PF00902">
    <property type="entry name" value="TatC"/>
    <property type="match status" value="1"/>
</dbReference>
<dbReference type="HAMAP" id="MF_00902">
    <property type="entry name" value="TatC"/>
    <property type="match status" value="1"/>
</dbReference>
<feature type="transmembrane region" description="Helical" evidence="5">
    <location>
        <begin position="26"/>
        <end position="50"/>
    </location>
</feature>
<feature type="transmembrane region" description="Helical" evidence="5">
    <location>
        <begin position="71"/>
        <end position="101"/>
    </location>
</feature>